<dbReference type="InterPro" id="IPR036465">
    <property type="entry name" value="vWFA_dom_sf"/>
</dbReference>
<dbReference type="STRING" id="1385511.GCA_000425225_01490"/>
<dbReference type="Proteomes" id="UP000030403">
    <property type="component" value="Unassembled WGS sequence"/>
</dbReference>
<dbReference type="Pfam" id="PF01882">
    <property type="entry name" value="DUF58"/>
    <property type="match status" value="1"/>
</dbReference>
<feature type="domain" description="DUF58" evidence="2">
    <location>
        <begin position="214"/>
        <end position="388"/>
    </location>
</feature>
<gene>
    <name evidence="3" type="ORF">N783_20075</name>
</gene>
<organism evidence="3 4">
    <name type="scientific">Pontibacillus marinus BH030004 = DSM 16465</name>
    <dbReference type="NCBI Taxonomy" id="1385511"/>
    <lineage>
        <taxon>Bacteria</taxon>
        <taxon>Bacillati</taxon>
        <taxon>Bacillota</taxon>
        <taxon>Bacilli</taxon>
        <taxon>Bacillales</taxon>
        <taxon>Bacillaceae</taxon>
        <taxon>Pontibacillus</taxon>
    </lineage>
</organism>
<sequence length="453" mass="52367">MTKSFKTLWERFLFRDRGILPTQRLLLAFALFSLALFILSLGGTLSWSIVIVSNVLILGMSFIDLLWLPKKKELTFQRDIGDEIERGEKVNVQVMIENHSPHIMKYRIMDALPCSFDRPFPVVGEVAGESNAVASYQTYAPFRGDYSIPKLYVRYRSKLGLWERQVSPDIQDRVRVIPDLSEARHVINNAQQFLLYEGSQVKKRQIGSGEFAQIRSYVVGDDLRKINWRQSAKLQELMTNEYEPEHGKYISIVVDCGRMMGVELEDRNRLERALEAALTVAAAALQKGDYVSFLAFSKNVKAYVPSNKGMPHLKKIISEVYNIQVDPYESNYGNVLQYLETVQKKRSFILLFSDVSTFLYEEAPLFYLQRLRRKHVFLMLGIEDHMTEAWTKVEPEDSKKAMIKSMAQKQVMEKKRELAKWEKQGLQMIETPEENLATSAVSRYMDLMNRGLL</sequence>
<keyword evidence="1" id="KW-0472">Membrane</keyword>
<reference evidence="3 4" key="1">
    <citation type="submission" date="2013-08" db="EMBL/GenBank/DDBJ databases">
        <authorList>
            <person name="Huang J."/>
            <person name="Wang G."/>
        </authorList>
    </citation>
    <scope>NUCLEOTIDE SEQUENCE [LARGE SCALE GENOMIC DNA]</scope>
    <source>
        <strain evidence="3 4">BH030004</strain>
    </source>
</reference>
<accession>A0A0A5GF84</accession>
<dbReference type="PANTHER" id="PTHR33608">
    <property type="entry name" value="BLL2464 PROTEIN"/>
    <property type="match status" value="1"/>
</dbReference>
<evidence type="ECO:0000313" key="3">
    <source>
        <dbReference type="EMBL" id="KGX90659.1"/>
    </source>
</evidence>
<name>A0A0A5GF84_9BACI</name>
<keyword evidence="1" id="KW-0812">Transmembrane</keyword>
<dbReference type="RefSeq" id="WP_027448385.1">
    <property type="nucleotide sequence ID" value="NZ_AVPF01000006.1"/>
</dbReference>
<keyword evidence="4" id="KW-1185">Reference proteome</keyword>
<comment type="caution">
    <text evidence="3">The sequence shown here is derived from an EMBL/GenBank/DDBJ whole genome shotgun (WGS) entry which is preliminary data.</text>
</comment>
<evidence type="ECO:0000313" key="4">
    <source>
        <dbReference type="Proteomes" id="UP000030403"/>
    </source>
</evidence>
<dbReference type="eggNOG" id="COG1721">
    <property type="taxonomic scope" value="Bacteria"/>
</dbReference>
<dbReference type="Gene3D" id="3.40.50.410">
    <property type="entry name" value="von Willebrand factor, type A domain"/>
    <property type="match status" value="1"/>
</dbReference>
<dbReference type="AlphaFoldDB" id="A0A0A5GF84"/>
<feature type="transmembrane region" description="Helical" evidence="1">
    <location>
        <begin position="47"/>
        <end position="68"/>
    </location>
</feature>
<dbReference type="EMBL" id="AVPF01000006">
    <property type="protein sequence ID" value="KGX90659.1"/>
    <property type="molecule type" value="Genomic_DNA"/>
</dbReference>
<protein>
    <recommendedName>
        <fullName evidence="2">DUF58 domain-containing protein</fullName>
    </recommendedName>
</protein>
<proteinExistence type="predicted"/>
<keyword evidence="1" id="KW-1133">Transmembrane helix</keyword>
<dbReference type="SUPFAM" id="SSF53300">
    <property type="entry name" value="vWA-like"/>
    <property type="match status" value="1"/>
</dbReference>
<evidence type="ECO:0000259" key="2">
    <source>
        <dbReference type="Pfam" id="PF01882"/>
    </source>
</evidence>
<dbReference type="OrthoDB" id="9778037at2"/>
<dbReference type="PANTHER" id="PTHR33608:SF3">
    <property type="entry name" value="SLR2013 PROTEIN"/>
    <property type="match status" value="1"/>
</dbReference>
<dbReference type="InterPro" id="IPR002881">
    <property type="entry name" value="DUF58"/>
</dbReference>
<feature type="transmembrane region" description="Helical" evidence="1">
    <location>
        <begin position="21"/>
        <end position="41"/>
    </location>
</feature>
<evidence type="ECO:0000256" key="1">
    <source>
        <dbReference type="SAM" id="Phobius"/>
    </source>
</evidence>